<evidence type="ECO:0000313" key="5">
    <source>
        <dbReference type="EMBL" id="KXB29097.1"/>
    </source>
</evidence>
<dbReference type="InterPro" id="IPR001633">
    <property type="entry name" value="EAL_dom"/>
</dbReference>
<organism evidence="5 6">
    <name type="scientific">Dechloromonas denitrificans</name>
    <dbReference type="NCBI Taxonomy" id="281362"/>
    <lineage>
        <taxon>Bacteria</taxon>
        <taxon>Pseudomonadati</taxon>
        <taxon>Pseudomonadota</taxon>
        <taxon>Betaproteobacteria</taxon>
        <taxon>Rhodocyclales</taxon>
        <taxon>Azonexaceae</taxon>
        <taxon>Dechloromonas</taxon>
    </lineage>
</organism>
<dbReference type="CDD" id="cd00130">
    <property type="entry name" value="PAS"/>
    <property type="match status" value="1"/>
</dbReference>
<dbReference type="SMART" id="SM00052">
    <property type="entry name" value="EAL"/>
    <property type="match status" value="1"/>
</dbReference>
<dbReference type="PROSITE" id="PS50113">
    <property type="entry name" value="PAC"/>
    <property type="match status" value="1"/>
</dbReference>
<keyword evidence="6" id="KW-1185">Reference proteome</keyword>
<dbReference type="CDD" id="cd01948">
    <property type="entry name" value="EAL"/>
    <property type="match status" value="1"/>
</dbReference>
<dbReference type="Pfam" id="PF13426">
    <property type="entry name" value="PAS_9"/>
    <property type="match status" value="1"/>
</dbReference>
<dbReference type="Gene3D" id="3.30.70.270">
    <property type="match status" value="1"/>
</dbReference>
<dbReference type="SUPFAM" id="SSF55073">
    <property type="entry name" value="Nucleotide cyclase"/>
    <property type="match status" value="1"/>
</dbReference>
<dbReference type="Pfam" id="PF00563">
    <property type="entry name" value="EAL"/>
    <property type="match status" value="1"/>
</dbReference>
<dbReference type="InterPro" id="IPR052155">
    <property type="entry name" value="Biofilm_reg_signaling"/>
</dbReference>
<feature type="domain" description="PAS" evidence="1">
    <location>
        <begin position="21"/>
        <end position="67"/>
    </location>
</feature>
<gene>
    <name evidence="5" type="ORF">AT959_20005</name>
</gene>
<evidence type="ECO:0000259" key="1">
    <source>
        <dbReference type="PROSITE" id="PS50112"/>
    </source>
</evidence>
<name>A0A133XDS8_9RHOO</name>
<sequence>MTQDSTPADPPESPLGSVKLSMEILWRAYEQSHEAVLVSDGENRIIAVNAAFTRLTGYGADEVLGQNPKILSSGNAGPEFYAAMWEGLSQYDFWEGEIWDKRKDGSLYPKWLCISVLRDESGQVRHYVANFTDISASKQAADRLAQLAYHDALTHLPNRLAFESQLAHALRICARENRQLALMLIDLDNFKNINDTLGHHIGDTLLQQVAGRLRESVRSSDLVARLGGDEFVVVLPEIEGSLTAARVAGKIQTALGENYRVNEHLLYTTPSIGISLYPTDGVDAGMLLRNADSAMYHAKDAGRNNHQFYASRMNESAGERLQMENALRQAIASIGLPETCQFALHFQPQISTKNGRVVGLEALLRWTSPVFGAVSPLRFIPIAEETGLIQPLGDWVIWESCRLIHDMRQRGIAGVRVAINISAQQLRHENLLLLVRGALACYELTPDAIELEITESTAMQNPEVTLDILDQLAGMGIELAIDDFGTGHSSLAYLKHLPIKRLKLDRSFVLDIETDANDASICAAIIALGHNLGLELVAEGVETAMQSEFLSRLGCDYLQGYLYSKPLPFAEIIAYLQAQQGVSE</sequence>
<dbReference type="SMART" id="SM00267">
    <property type="entry name" value="GGDEF"/>
    <property type="match status" value="1"/>
</dbReference>
<dbReference type="FunFam" id="3.30.70.270:FF:000001">
    <property type="entry name" value="Diguanylate cyclase domain protein"/>
    <property type="match status" value="1"/>
</dbReference>
<protein>
    <submittedName>
        <fullName evidence="5">Diguanylate cyclase</fullName>
    </submittedName>
</protein>
<proteinExistence type="predicted"/>
<dbReference type="Proteomes" id="UP000070186">
    <property type="component" value="Unassembled WGS sequence"/>
</dbReference>
<dbReference type="SMART" id="SM00091">
    <property type="entry name" value="PAS"/>
    <property type="match status" value="1"/>
</dbReference>
<reference evidence="5 6" key="1">
    <citation type="submission" date="2015-12" db="EMBL/GenBank/DDBJ databases">
        <title>Nitrous oxide reduction kinetics distinguish bacteria harboring typical versus atypical NosZ.</title>
        <authorList>
            <person name="Yoon S."/>
            <person name="Nissen S."/>
            <person name="Park D."/>
            <person name="Sanford R.A."/>
            <person name="Loeffler F.E."/>
        </authorList>
    </citation>
    <scope>NUCLEOTIDE SEQUENCE [LARGE SCALE GENOMIC DNA]</scope>
    <source>
        <strain evidence="5 6">ATCC BAA-841</strain>
    </source>
</reference>
<dbReference type="PROSITE" id="PS50887">
    <property type="entry name" value="GGDEF"/>
    <property type="match status" value="1"/>
</dbReference>
<dbReference type="InterPro" id="IPR029787">
    <property type="entry name" value="Nucleotide_cyclase"/>
</dbReference>
<dbReference type="SUPFAM" id="SSF141868">
    <property type="entry name" value="EAL domain-like"/>
    <property type="match status" value="1"/>
</dbReference>
<feature type="domain" description="EAL" evidence="3">
    <location>
        <begin position="320"/>
        <end position="580"/>
    </location>
</feature>
<evidence type="ECO:0000259" key="4">
    <source>
        <dbReference type="PROSITE" id="PS50887"/>
    </source>
</evidence>
<dbReference type="AlphaFoldDB" id="A0A133XDS8"/>
<dbReference type="InterPro" id="IPR000700">
    <property type="entry name" value="PAS-assoc_C"/>
</dbReference>
<dbReference type="Gene3D" id="3.30.450.20">
    <property type="entry name" value="PAS domain"/>
    <property type="match status" value="1"/>
</dbReference>
<evidence type="ECO:0000313" key="6">
    <source>
        <dbReference type="Proteomes" id="UP000070186"/>
    </source>
</evidence>
<dbReference type="SMART" id="SM00086">
    <property type="entry name" value="PAC"/>
    <property type="match status" value="1"/>
</dbReference>
<evidence type="ECO:0000259" key="3">
    <source>
        <dbReference type="PROSITE" id="PS50883"/>
    </source>
</evidence>
<dbReference type="SUPFAM" id="SSF55785">
    <property type="entry name" value="PYP-like sensor domain (PAS domain)"/>
    <property type="match status" value="1"/>
</dbReference>
<dbReference type="GO" id="GO:0003824">
    <property type="term" value="F:catalytic activity"/>
    <property type="evidence" value="ECO:0007669"/>
    <property type="project" value="UniProtKB-ARBA"/>
</dbReference>
<dbReference type="CDD" id="cd01949">
    <property type="entry name" value="GGDEF"/>
    <property type="match status" value="1"/>
</dbReference>
<dbReference type="InterPro" id="IPR000160">
    <property type="entry name" value="GGDEF_dom"/>
</dbReference>
<dbReference type="InterPro" id="IPR035965">
    <property type="entry name" value="PAS-like_dom_sf"/>
</dbReference>
<comment type="caution">
    <text evidence="5">The sequence shown here is derived from an EMBL/GenBank/DDBJ whole genome shotgun (WGS) entry which is preliminary data.</text>
</comment>
<dbReference type="NCBIfam" id="TIGR00229">
    <property type="entry name" value="sensory_box"/>
    <property type="match status" value="1"/>
</dbReference>
<dbReference type="PROSITE" id="PS50883">
    <property type="entry name" value="EAL"/>
    <property type="match status" value="1"/>
</dbReference>
<feature type="domain" description="PAC" evidence="2">
    <location>
        <begin position="94"/>
        <end position="146"/>
    </location>
</feature>
<dbReference type="STRING" id="281362.AT959_20005"/>
<dbReference type="PROSITE" id="PS50112">
    <property type="entry name" value="PAS"/>
    <property type="match status" value="1"/>
</dbReference>
<dbReference type="PANTHER" id="PTHR44757">
    <property type="entry name" value="DIGUANYLATE CYCLASE DGCP"/>
    <property type="match status" value="1"/>
</dbReference>
<dbReference type="PANTHER" id="PTHR44757:SF2">
    <property type="entry name" value="BIOFILM ARCHITECTURE MAINTENANCE PROTEIN MBAA"/>
    <property type="match status" value="1"/>
</dbReference>
<dbReference type="RefSeq" id="WP_066887390.1">
    <property type="nucleotide sequence ID" value="NZ_LODL01000040.1"/>
</dbReference>
<dbReference type="Pfam" id="PF00990">
    <property type="entry name" value="GGDEF"/>
    <property type="match status" value="1"/>
</dbReference>
<dbReference type="NCBIfam" id="TIGR00254">
    <property type="entry name" value="GGDEF"/>
    <property type="match status" value="1"/>
</dbReference>
<dbReference type="InterPro" id="IPR000014">
    <property type="entry name" value="PAS"/>
</dbReference>
<dbReference type="InterPro" id="IPR043128">
    <property type="entry name" value="Rev_trsase/Diguanyl_cyclase"/>
</dbReference>
<dbReference type="InterPro" id="IPR001610">
    <property type="entry name" value="PAC"/>
</dbReference>
<dbReference type="Gene3D" id="3.20.20.450">
    <property type="entry name" value="EAL domain"/>
    <property type="match status" value="1"/>
</dbReference>
<dbReference type="EMBL" id="LODL01000040">
    <property type="protein sequence ID" value="KXB29097.1"/>
    <property type="molecule type" value="Genomic_DNA"/>
</dbReference>
<accession>A0A133XDS8</accession>
<feature type="domain" description="GGDEF" evidence="4">
    <location>
        <begin position="178"/>
        <end position="311"/>
    </location>
</feature>
<dbReference type="InterPro" id="IPR035919">
    <property type="entry name" value="EAL_sf"/>
</dbReference>
<evidence type="ECO:0000259" key="2">
    <source>
        <dbReference type="PROSITE" id="PS50113"/>
    </source>
</evidence>